<feature type="domain" description="FecR protein" evidence="2">
    <location>
        <begin position="109"/>
        <end position="199"/>
    </location>
</feature>
<dbReference type="PANTHER" id="PTHR30273:SF2">
    <property type="entry name" value="PROTEIN FECR"/>
    <property type="match status" value="1"/>
</dbReference>
<dbReference type="PANTHER" id="PTHR30273">
    <property type="entry name" value="PERIPLASMIC SIGNAL SENSOR AND SIGMA FACTOR ACTIVATOR FECR-RELATED"/>
    <property type="match status" value="1"/>
</dbReference>
<dbReference type="Pfam" id="PF16344">
    <property type="entry name" value="FecR_C"/>
    <property type="match status" value="1"/>
</dbReference>
<evidence type="ECO:0000256" key="1">
    <source>
        <dbReference type="SAM" id="Phobius"/>
    </source>
</evidence>
<organism evidence="4 5">
    <name type="scientific">Chitinophaga pollutisoli</name>
    <dbReference type="NCBI Taxonomy" id="3133966"/>
    <lineage>
        <taxon>Bacteria</taxon>
        <taxon>Pseudomonadati</taxon>
        <taxon>Bacteroidota</taxon>
        <taxon>Chitinophagia</taxon>
        <taxon>Chitinophagales</taxon>
        <taxon>Chitinophagaceae</taxon>
        <taxon>Chitinophaga</taxon>
    </lineage>
</organism>
<dbReference type="PIRSF" id="PIRSF018266">
    <property type="entry name" value="FecR"/>
    <property type="match status" value="1"/>
</dbReference>
<dbReference type="Proteomes" id="UP001485459">
    <property type="component" value="Chromosome"/>
</dbReference>
<feature type="transmembrane region" description="Helical" evidence="1">
    <location>
        <begin position="73"/>
        <end position="91"/>
    </location>
</feature>
<gene>
    <name evidence="4" type="ORF">WJU16_25420</name>
</gene>
<dbReference type="Gene3D" id="3.55.50.30">
    <property type="match status" value="1"/>
</dbReference>
<evidence type="ECO:0000259" key="3">
    <source>
        <dbReference type="Pfam" id="PF16344"/>
    </source>
</evidence>
<dbReference type="InterPro" id="IPR012373">
    <property type="entry name" value="Ferrdict_sens_TM"/>
</dbReference>
<sequence length="322" mass="35548">MTRKMDHHLLEKYLKGDATAEERRQVEAWLEDAPEEWVDAFMAGQHGPAFPGADKAAFTERVMDRVRPRRARWLQVAAVLAGLLAAGWYLLKPDKFKPRAPEMVDIFVPANKTGAITLPDGSKVIMNAGSTLRYAKNFEGEARAVSLSGEAFFDVQPDTEKPFIIRSGGLSTRVLGTSFNISAYPGARKLTVTVLTGKVSVQDTLSHRAVTLLPSQKAVFTPESALLSAETVSHPENEIAWRQGRIIFDETPLLEVAEVLSRRYGVQIVLQGDHLAQCRFNGQFEHDSLDAILRMITRLTNTRAKRAGDTVYLSGKGCASPN</sequence>
<dbReference type="InterPro" id="IPR032508">
    <property type="entry name" value="FecR_C"/>
</dbReference>
<keyword evidence="1" id="KW-0472">Membrane</keyword>
<keyword evidence="1" id="KW-0812">Transmembrane</keyword>
<dbReference type="InterPro" id="IPR006860">
    <property type="entry name" value="FecR"/>
</dbReference>
<dbReference type="RefSeq" id="WP_341836163.1">
    <property type="nucleotide sequence ID" value="NZ_CP149822.1"/>
</dbReference>
<proteinExistence type="predicted"/>
<protein>
    <submittedName>
        <fullName evidence="4">FecR domain-containing protein</fullName>
    </submittedName>
</protein>
<feature type="domain" description="Protein FecR C-terminal" evidence="3">
    <location>
        <begin position="245"/>
        <end position="312"/>
    </location>
</feature>
<dbReference type="Gene3D" id="2.60.120.1440">
    <property type="match status" value="1"/>
</dbReference>
<dbReference type="EMBL" id="CP149822">
    <property type="protein sequence ID" value="WZN41308.1"/>
    <property type="molecule type" value="Genomic_DNA"/>
</dbReference>
<dbReference type="Pfam" id="PF04773">
    <property type="entry name" value="FecR"/>
    <property type="match status" value="1"/>
</dbReference>
<evidence type="ECO:0000259" key="2">
    <source>
        <dbReference type="Pfam" id="PF04773"/>
    </source>
</evidence>
<keyword evidence="1" id="KW-1133">Transmembrane helix</keyword>
<evidence type="ECO:0000313" key="4">
    <source>
        <dbReference type="EMBL" id="WZN41308.1"/>
    </source>
</evidence>
<evidence type="ECO:0000313" key="5">
    <source>
        <dbReference type="Proteomes" id="UP001485459"/>
    </source>
</evidence>
<accession>A0ABZ2YNG4</accession>
<reference evidence="5" key="1">
    <citation type="submission" date="2024-03" db="EMBL/GenBank/DDBJ databases">
        <title>Chitinophaga horti sp. nov., isolated from garden soil.</title>
        <authorList>
            <person name="Lee D.S."/>
            <person name="Han D.M."/>
            <person name="Baek J.H."/>
            <person name="Choi D.G."/>
            <person name="Jeon J.H."/>
            <person name="Jeon C.O."/>
        </authorList>
    </citation>
    <scope>NUCLEOTIDE SEQUENCE [LARGE SCALE GENOMIC DNA]</scope>
    <source>
        <strain evidence="5">GPA1</strain>
    </source>
</reference>
<name>A0ABZ2YNG4_9BACT</name>
<keyword evidence="5" id="KW-1185">Reference proteome</keyword>